<dbReference type="InterPro" id="IPR032974">
    <property type="entry name" value="Polypren_kinase"/>
</dbReference>
<accession>A0AA88Y9T9</accession>
<keyword evidence="5 10" id="KW-0812">Transmembrane</keyword>
<comment type="subcellular location">
    <subcellularLocation>
        <location evidence="1">Endoplasmic reticulum membrane</location>
        <topology evidence="1">Multi-pass membrane protein</topology>
    </subcellularLocation>
</comment>
<dbReference type="EC" id="2.7.1.108" evidence="3"/>
<dbReference type="PANTHER" id="PTHR13205:SF15">
    <property type="entry name" value="DOLICHOL KINASE"/>
    <property type="match status" value="1"/>
</dbReference>
<reference evidence="11" key="1">
    <citation type="submission" date="2019-08" db="EMBL/GenBank/DDBJ databases">
        <title>The improved chromosome-level genome for the pearl oyster Pinctada fucata martensii using PacBio sequencing and Hi-C.</title>
        <authorList>
            <person name="Zheng Z."/>
        </authorList>
    </citation>
    <scope>NUCLEOTIDE SEQUENCE</scope>
    <source>
        <strain evidence="11">ZZ-2019</strain>
        <tissue evidence="11">Adductor muscle</tissue>
    </source>
</reference>
<dbReference type="EMBL" id="VSWD01000007">
    <property type="protein sequence ID" value="KAK3097329.1"/>
    <property type="molecule type" value="Genomic_DNA"/>
</dbReference>
<feature type="transmembrane region" description="Helical" evidence="10">
    <location>
        <begin position="6"/>
        <end position="26"/>
    </location>
</feature>
<keyword evidence="6" id="KW-0418">Kinase</keyword>
<keyword evidence="12" id="KW-1185">Reference proteome</keyword>
<sequence length="121" mass="13752">IYWAALVIFSILIVIIYNTCFTGRVFPGLRKCFHLAIVAVYIPGILLDPDLLYTCSVLAFGLMVIVETMRYLNVPPFGTALRNNFSKFLDQQDSGELILTPLYLLIGVSLPIWLYHGRYAY</sequence>
<evidence type="ECO:0000313" key="12">
    <source>
        <dbReference type="Proteomes" id="UP001186944"/>
    </source>
</evidence>
<evidence type="ECO:0000256" key="5">
    <source>
        <dbReference type="ARBA" id="ARBA00022692"/>
    </source>
</evidence>
<protein>
    <recommendedName>
        <fullName evidence="3">dolichol kinase</fullName>
        <ecNumber evidence="3">2.7.1.108</ecNumber>
    </recommendedName>
</protein>
<evidence type="ECO:0000256" key="7">
    <source>
        <dbReference type="ARBA" id="ARBA00022824"/>
    </source>
</evidence>
<dbReference type="GO" id="GO:0043048">
    <property type="term" value="P:dolichyl monophosphate biosynthetic process"/>
    <property type="evidence" value="ECO:0007669"/>
    <property type="project" value="TreeGrafter"/>
</dbReference>
<keyword evidence="4" id="KW-0808">Transferase</keyword>
<evidence type="ECO:0000256" key="4">
    <source>
        <dbReference type="ARBA" id="ARBA00022679"/>
    </source>
</evidence>
<evidence type="ECO:0000256" key="1">
    <source>
        <dbReference type="ARBA" id="ARBA00004477"/>
    </source>
</evidence>
<name>A0AA88Y9T9_PINIB</name>
<comment type="similarity">
    <text evidence="2">Belongs to the polyprenol kinase family.</text>
</comment>
<proteinExistence type="inferred from homology"/>
<comment type="caution">
    <text evidence="11">The sequence shown here is derived from an EMBL/GenBank/DDBJ whole genome shotgun (WGS) entry which is preliminary data.</text>
</comment>
<feature type="transmembrane region" description="Helical" evidence="10">
    <location>
        <begin position="97"/>
        <end position="115"/>
    </location>
</feature>
<feature type="non-terminal residue" evidence="11">
    <location>
        <position position="1"/>
    </location>
</feature>
<dbReference type="GO" id="GO:0004168">
    <property type="term" value="F:dolichol kinase activity"/>
    <property type="evidence" value="ECO:0007669"/>
    <property type="project" value="UniProtKB-EC"/>
</dbReference>
<dbReference type="PANTHER" id="PTHR13205">
    <property type="entry name" value="TRANSMEMBRANE PROTEIN 15-RELATED"/>
    <property type="match status" value="1"/>
</dbReference>
<dbReference type="Proteomes" id="UP001186944">
    <property type="component" value="Unassembled WGS sequence"/>
</dbReference>
<evidence type="ECO:0000256" key="3">
    <source>
        <dbReference type="ARBA" id="ARBA00012132"/>
    </source>
</evidence>
<dbReference type="AlphaFoldDB" id="A0AA88Y9T9"/>
<feature type="transmembrane region" description="Helical" evidence="10">
    <location>
        <begin position="38"/>
        <end position="66"/>
    </location>
</feature>
<keyword evidence="7" id="KW-0256">Endoplasmic reticulum</keyword>
<dbReference type="GO" id="GO:0005789">
    <property type="term" value="C:endoplasmic reticulum membrane"/>
    <property type="evidence" value="ECO:0007669"/>
    <property type="project" value="UniProtKB-SubCell"/>
</dbReference>
<keyword evidence="8 10" id="KW-1133">Transmembrane helix</keyword>
<organism evidence="11 12">
    <name type="scientific">Pinctada imbricata</name>
    <name type="common">Atlantic pearl-oyster</name>
    <name type="synonym">Pinctada martensii</name>
    <dbReference type="NCBI Taxonomy" id="66713"/>
    <lineage>
        <taxon>Eukaryota</taxon>
        <taxon>Metazoa</taxon>
        <taxon>Spiralia</taxon>
        <taxon>Lophotrochozoa</taxon>
        <taxon>Mollusca</taxon>
        <taxon>Bivalvia</taxon>
        <taxon>Autobranchia</taxon>
        <taxon>Pteriomorphia</taxon>
        <taxon>Pterioida</taxon>
        <taxon>Pterioidea</taxon>
        <taxon>Pteriidae</taxon>
        <taxon>Pinctada</taxon>
    </lineage>
</organism>
<gene>
    <name evidence="11" type="ORF">FSP39_008729</name>
</gene>
<evidence type="ECO:0000313" key="11">
    <source>
        <dbReference type="EMBL" id="KAK3097329.1"/>
    </source>
</evidence>
<evidence type="ECO:0000256" key="2">
    <source>
        <dbReference type="ARBA" id="ARBA00010794"/>
    </source>
</evidence>
<evidence type="ECO:0000256" key="8">
    <source>
        <dbReference type="ARBA" id="ARBA00022989"/>
    </source>
</evidence>
<evidence type="ECO:0000256" key="9">
    <source>
        <dbReference type="ARBA" id="ARBA00023136"/>
    </source>
</evidence>
<evidence type="ECO:0000256" key="10">
    <source>
        <dbReference type="SAM" id="Phobius"/>
    </source>
</evidence>
<keyword evidence="9 10" id="KW-0472">Membrane</keyword>
<evidence type="ECO:0000256" key="6">
    <source>
        <dbReference type="ARBA" id="ARBA00022777"/>
    </source>
</evidence>